<evidence type="ECO:0000313" key="2">
    <source>
        <dbReference type="EMBL" id="RPB13000.1"/>
    </source>
</evidence>
<accession>A0A3N4KR67</accession>
<dbReference type="InterPro" id="IPR009057">
    <property type="entry name" value="Homeodomain-like_sf"/>
</dbReference>
<protein>
    <recommendedName>
        <fullName evidence="4">Myb-like domain-containing protein</fullName>
    </recommendedName>
</protein>
<dbReference type="STRING" id="1392247.A0A3N4KR67"/>
<feature type="compositionally biased region" description="Basic and acidic residues" evidence="1">
    <location>
        <begin position="556"/>
        <end position="567"/>
    </location>
</feature>
<organism evidence="2 3">
    <name type="scientific">Morchella conica CCBAS932</name>
    <dbReference type="NCBI Taxonomy" id="1392247"/>
    <lineage>
        <taxon>Eukaryota</taxon>
        <taxon>Fungi</taxon>
        <taxon>Dikarya</taxon>
        <taxon>Ascomycota</taxon>
        <taxon>Pezizomycotina</taxon>
        <taxon>Pezizomycetes</taxon>
        <taxon>Pezizales</taxon>
        <taxon>Morchellaceae</taxon>
        <taxon>Morchella</taxon>
    </lineage>
</organism>
<dbReference type="AlphaFoldDB" id="A0A3N4KR67"/>
<feature type="region of interest" description="Disordered" evidence="1">
    <location>
        <begin position="25"/>
        <end position="67"/>
    </location>
</feature>
<evidence type="ECO:0000256" key="1">
    <source>
        <dbReference type="SAM" id="MobiDB-lite"/>
    </source>
</evidence>
<feature type="region of interest" description="Disordered" evidence="1">
    <location>
        <begin position="486"/>
        <end position="778"/>
    </location>
</feature>
<proteinExistence type="predicted"/>
<dbReference type="InParanoid" id="A0A3N4KR67"/>
<reference evidence="2 3" key="1">
    <citation type="journal article" date="2018" name="Nat. Ecol. Evol.">
        <title>Pezizomycetes genomes reveal the molecular basis of ectomycorrhizal truffle lifestyle.</title>
        <authorList>
            <person name="Murat C."/>
            <person name="Payen T."/>
            <person name="Noel B."/>
            <person name="Kuo A."/>
            <person name="Morin E."/>
            <person name="Chen J."/>
            <person name="Kohler A."/>
            <person name="Krizsan K."/>
            <person name="Balestrini R."/>
            <person name="Da Silva C."/>
            <person name="Montanini B."/>
            <person name="Hainaut M."/>
            <person name="Levati E."/>
            <person name="Barry K.W."/>
            <person name="Belfiori B."/>
            <person name="Cichocki N."/>
            <person name="Clum A."/>
            <person name="Dockter R.B."/>
            <person name="Fauchery L."/>
            <person name="Guy J."/>
            <person name="Iotti M."/>
            <person name="Le Tacon F."/>
            <person name="Lindquist E.A."/>
            <person name="Lipzen A."/>
            <person name="Malagnac F."/>
            <person name="Mello A."/>
            <person name="Molinier V."/>
            <person name="Miyauchi S."/>
            <person name="Poulain J."/>
            <person name="Riccioni C."/>
            <person name="Rubini A."/>
            <person name="Sitrit Y."/>
            <person name="Splivallo R."/>
            <person name="Traeger S."/>
            <person name="Wang M."/>
            <person name="Zifcakova L."/>
            <person name="Wipf D."/>
            <person name="Zambonelli A."/>
            <person name="Paolocci F."/>
            <person name="Nowrousian M."/>
            <person name="Ottonello S."/>
            <person name="Baldrian P."/>
            <person name="Spatafora J.W."/>
            <person name="Henrissat B."/>
            <person name="Nagy L.G."/>
            <person name="Aury J.M."/>
            <person name="Wincker P."/>
            <person name="Grigoriev I.V."/>
            <person name="Bonfante P."/>
            <person name="Martin F.M."/>
        </authorList>
    </citation>
    <scope>NUCLEOTIDE SEQUENCE [LARGE SCALE GENOMIC DNA]</scope>
    <source>
        <strain evidence="2 3">CCBAS932</strain>
    </source>
</reference>
<dbReference type="Proteomes" id="UP000277580">
    <property type="component" value="Unassembled WGS sequence"/>
</dbReference>
<dbReference type="SUPFAM" id="SSF46689">
    <property type="entry name" value="Homeodomain-like"/>
    <property type="match status" value="1"/>
</dbReference>
<name>A0A3N4KR67_9PEZI</name>
<evidence type="ECO:0008006" key="4">
    <source>
        <dbReference type="Google" id="ProtNLM"/>
    </source>
</evidence>
<dbReference type="OrthoDB" id="5398572at2759"/>
<gene>
    <name evidence="2" type="ORF">P167DRAFT_545024</name>
</gene>
<feature type="compositionally biased region" description="Pro residues" evidence="1">
    <location>
        <begin position="49"/>
        <end position="63"/>
    </location>
</feature>
<evidence type="ECO:0000313" key="3">
    <source>
        <dbReference type="Proteomes" id="UP000277580"/>
    </source>
</evidence>
<feature type="compositionally biased region" description="Basic and acidic residues" evidence="1">
    <location>
        <begin position="652"/>
        <end position="661"/>
    </location>
</feature>
<dbReference type="EMBL" id="ML119125">
    <property type="protein sequence ID" value="RPB13000.1"/>
    <property type="molecule type" value="Genomic_DNA"/>
</dbReference>
<feature type="compositionally biased region" description="Low complexity" evidence="1">
    <location>
        <begin position="674"/>
        <end position="698"/>
    </location>
</feature>
<feature type="compositionally biased region" description="Basic and acidic residues" evidence="1">
    <location>
        <begin position="616"/>
        <end position="634"/>
    </location>
</feature>
<keyword evidence="3" id="KW-1185">Reference proteome</keyword>
<feature type="compositionally biased region" description="Acidic residues" evidence="1">
    <location>
        <begin position="746"/>
        <end position="773"/>
    </location>
</feature>
<feature type="compositionally biased region" description="Acidic residues" evidence="1">
    <location>
        <begin position="635"/>
        <end position="647"/>
    </location>
</feature>
<feature type="region of interest" description="Disordered" evidence="1">
    <location>
        <begin position="352"/>
        <end position="404"/>
    </location>
</feature>
<feature type="compositionally biased region" description="Basic and acidic residues" evidence="1">
    <location>
        <begin position="357"/>
        <end position="371"/>
    </location>
</feature>
<dbReference type="Gene3D" id="1.10.10.60">
    <property type="entry name" value="Homeodomain-like"/>
    <property type="match status" value="1"/>
</dbReference>
<sequence length="891" mass="99725">MSQSPAAVEERIHRIYSWLTSSSSALSLVPQCSGSDTEAEKQEQEEPDSPPPNPSRYEPPPNLLPRDDTVSSISVSEFFSTPEPDLSNTQIEIEELDVGLMLEMFPHLDAHSKKILDLLILKPPSRDLRRLLLVPGSSASKRLRTYEQNFAASKMAYGTSDYISVRQVESALGGDESFRPLLHASNLSILADVAYTSQGSGESAFEKLKQIERDFPVQFGDVVRNVNFQAALDLRTQYLVLALVNNQDMDGFNPDMWLKLIFFDGDTAVKRWTEMEDVDNWETRVLERAMKIRSAFAQKPYDDDPLDVAMLMDLFPWDDFVKRISSYIKIRFSELEKSRAGRSVEDLVENARNPQFGDDRERDFLDDREIPETLPDGTPVKPRSARVSQKLPEAEPEAVASTAPAVAADFERKEQQGRGRLESTSVAINAAQMRDLKRRKTMPAPETVPFVRGTPRVATSLGSKDAEVMTMEQMKFLKCLKNAPEKTAGEAGPSKQPEAAGEVAASKQAEAPKQAATKEVEASQPVESAEPMENAQPLDDEGDVSNPVRWMTAIKKGKEMKNKENDKSVASTLPPPQQSRLMKRKRFIDPQEGATRVSQIDDGSHGAPAKRQQLQKGKEREVIPEEVEESRPAFETEDQEEQDEDADMYQVDSRKEDEERTKRSRKGLPDIGPSSAAADKAPAASAAPRTSTSSAKAAELQNGAKPRKIAPMKGSRNSKGSRASGGTEASRKLSGAGEKSDVDEHNSEDEEYDDEEEAEDEVEEIDDEDESVNNEERRAALNQRVERIIKKDLARQSKPARLIRKRQPWGRKQTALLIRIIGERGCKWAEIRDMNVAEFSGRSNVQLKDKARNIKYDYLKQQLPPNFEDVTISRTQVQTLQHMGINCDDYI</sequence>